<evidence type="ECO:0000256" key="8">
    <source>
        <dbReference type="RuleBase" id="RU003827"/>
    </source>
</evidence>
<comment type="subcellular location">
    <subcellularLocation>
        <location evidence="7">Endomembrane system</location>
        <topology evidence="7">Single-pass membrane protein</topology>
    </subcellularLocation>
    <subcellularLocation>
        <location evidence="1 8">Membrane</location>
        <topology evidence="1 8">Single-pass type I membrane protein</topology>
    </subcellularLocation>
</comment>
<organism evidence="12">
    <name type="scientific">Octopus bimaculoides</name>
    <name type="common">California two-spotted octopus</name>
    <dbReference type="NCBI Taxonomy" id="37653"/>
    <lineage>
        <taxon>Eukaryota</taxon>
        <taxon>Metazoa</taxon>
        <taxon>Spiralia</taxon>
        <taxon>Lophotrochozoa</taxon>
        <taxon>Mollusca</taxon>
        <taxon>Cephalopoda</taxon>
        <taxon>Coleoidea</taxon>
        <taxon>Octopodiformes</taxon>
        <taxon>Octopoda</taxon>
        <taxon>Incirrata</taxon>
        <taxon>Octopodidae</taxon>
        <taxon>Octopus</taxon>
    </lineage>
</organism>
<evidence type="ECO:0000256" key="10">
    <source>
        <dbReference type="SAM" id="SignalP"/>
    </source>
</evidence>
<protein>
    <recommendedName>
        <fullName evidence="11">GOLD domain-containing protein</fullName>
    </recommendedName>
</protein>
<dbReference type="InterPro" id="IPR009038">
    <property type="entry name" value="GOLD_dom"/>
</dbReference>
<comment type="similarity">
    <text evidence="2 8">Belongs to the EMP24/GP25L family.</text>
</comment>
<evidence type="ECO:0000256" key="7">
    <source>
        <dbReference type="ARBA" id="ARBA00037847"/>
    </source>
</evidence>
<dbReference type="AlphaFoldDB" id="A0A0L8FZG0"/>
<feature type="signal peptide" evidence="10">
    <location>
        <begin position="1"/>
        <end position="19"/>
    </location>
</feature>
<dbReference type="OrthoDB" id="62956at2759"/>
<dbReference type="EMBL" id="KQ425076">
    <property type="protein sequence ID" value="KOF69979.1"/>
    <property type="molecule type" value="Genomic_DNA"/>
</dbReference>
<evidence type="ECO:0000259" key="11">
    <source>
        <dbReference type="PROSITE" id="PS50866"/>
    </source>
</evidence>
<reference evidence="12" key="1">
    <citation type="submission" date="2015-07" db="EMBL/GenBank/DDBJ databases">
        <title>MeaNS - Measles Nucleotide Surveillance Program.</title>
        <authorList>
            <person name="Tran T."/>
            <person name="Druce J."/>
        </authorList>
    </citation>
    <scope>NUCLEOTIDE SEQUENCE</scope>
    <source>
        <strain evidence="12">UCB-OBI-ISO-001</strain>
        <tissue evidence="12">Gonad</tissue>
    </source>
</reference>
<feature type="domain" description="GOLD" evidence="11">
    <location>
        <begin position="33"/>
        <end position="114"/>
    </location>
</feature>
<evidence type="ECO:0000256" key="2">
    <source>
        <dbReference type="ARBA" id="ARBA00007104"/>
    </source>
</evidence>
<feature type="chain" id="PRO_5005582728" description="GOLD domain-containing protein" evidence="10">
    <location>
        <begin position="20"/>
        <end position="220"/>
    </location>
</feature>
<feature type="transmembrane region" description="Helical" evidence="9">
    <location>
        <begin position="174"/>
        <end position="196"/>
    </location>
</feature>
<keyword evidence="6 9" id="KW-0472">Membrane</keyword>
<proteinExistence type="inferred from homology"/>
<evidence type="ECO:0000256" key="5">
    <source>
        <dbReference type="ARBA" id="ARBA00022989"/>
    </source>
</evidence>
<sequence>MFHLIVATFVLMSSAVISAEQISLTIELKDNAAWCFMHEFERSEPYIFTYKVIRGGNKDIDVSLISPNGRIIYKEMRRQEDRLKINSSSGVYKFCFSNEFSSLTHKIVFFSIQGEEIDNLAVEMGIKKPSAPTSAESSCNIVHESMTKVVNHQKNYRLREAVGRHTAETLNTHVLWWSLGLTSIICVASISQVLILKTFFTEKLTSLKPGDNPQFGFPRH</sequence>
<keyword evidence="5 9" id="KW-1133">Transmembrane helix</keyword>
<keyword evidence="4 10" id="KW-0732">Signal</keyword>
<evidence type="ECO:0000256" key="3">
    <source>
        <dbReference type="ARBA" id="ARBA00022692"/>
    </source>
</evidence>
<dbReference type="SUPFAM" id="SSF101576">
    <property type="entry name" value="Supernatant protein factor (SPF), C-terminal domain"/>
    <property type="match status" value="1"/>
</dbReference>
<keyword evidence="3 8" id="KW-0812">Transmembrane</keyword>
<dbReference type="InterPro" id="IPR036598">
    <property type="entry name" value="GOLD_dom_sf"/>
</dbReference>
<evidence type="ECO:0000256" key="4">
    <source>
        <dbReference type="ARBA" id="ARBA00022729"/>
    </source>
</evidence>
<evidence type="ECO:0000256" key="9">
    <source>
        <dbReference type="SAM" id="Phobius"/>
    </source>
</evidence>
<name>A0A0L8FZG0_OCTBM</name>
<dbReference type="InterPro" id="IPR015720">
    <property type="entry name" value="Emp24-like"/>
</dbReference>
<dbReference type="SMART" id="SM01190">
    <property type="entry name" value="EMP24_GP25L"/>
    <property type="match status" value="1"/>
</dbReference>
<dbReference type="GO" id="GO:0016020">
    <property type="term" value="C:membrane"/>
    <property type="evidence" value="ECO:0007669"/>
    <property type="project" value="UniProtKB-SubCell"/>
</dbReference>
<evidence type="ECO:0000256" key="6">
    <source>
        <dbReference type="ARBA" id="ARBA00023136"/>
    </source>
</evidence>
<evidence type="ECO:0000256" key="1">
    <source>
        <dbReference type="ARBA" id="ARBA00004479"/>
    </source>
</evidence>
<dbReference type="STRING" id="37653.A0A0L8FZG0"/>
<gene>
    <name evidence="12" type="ORF">OCBIM_22003723mg</name>
</gene>
<dbReference type="PANTHER" id="PTHR22811">
    <property type="entry name" value="TRANSMEMBRANE EMP24 DOMAIN-CONTAINING PROTEIN"/>
    <property type="match status" value="1"/>
</dbReference>
<dbReference type="GO" id="GO:0012505">
    <property type="term" value="C:endomembrane system"/>
    <property type="evidence" value="ECO:0007669"/>
    <property type="project" value="UniProtKB-SubCell"/>
</dbReference>
<evidence type="ECO:0000313" key="12">
    <source>
        <dbReference type="EMBL" id="KOF69979.1"/>
    </source>
</evidence>
<accession>A0A0L8FZG0</accession>
<dbReference type="PROSITE" id="PS50866">
    <property type="entry name" value="GOLD"/>
    <property type="match status" value="1"/>
</dbReference>
<dbReference type="Pfam" id="PF01105">
    <property type="entry name" value="EMP24_GP25L"/>
    <property type="match status" value="1"/>
</dbReference>